<accession>A0A231V3P7</accession>
<comment type="caution">
    <text evidence="6">The sequence shown here is derived from an EMBL/GenBank/DDBJ whole genome shotgun (WGS) entry which is preliminary data.</text>
</comment>
<dbReference type="Pfam" id="PF03737">
    <property type="entry name" value="RraA-like"/>
    <property type="match status" value="1"/>
</dbReference>
<name>A0A231V3P7_9HYPH</name>
<evidence type="ECO:0000256" key="3">
    <source>
        <dbReference type="ARBA" id="ARBA00029596"/>
    </source>
</evidence>
<feature type="binding site" evidence="5">
    <location>
        <position position="126"/>
    </location>
    <ligand>
        <name>Mg(2+)</name>
        <dbReference type="ChEBI" id="CHEBI:18420"/>
    </ligand>
</feature>
<comment type="cofactor">
    <cofactor evidence="5">
        <name>Mg(2+)</name>
        <dbReference type="ChEBI" id="CHEBI:18420"/>
    </cofactor>
</comment>
<keyword evidence="5" id="KW-0460">Magnesium</keyword>
<evidence type="ECO:0000256" key="1">
    <source>
        <dbReference type="ARBA" id="ARBA00001968"/>
    </source>
</evidence>
<dbReference type="AlphaFoldDB" id="A0A231V3P7"/>
<dbReference type="GO" id="GO:0046872">
    <property type="term" value="F:metal ion binding"/>
    <property type="evidence" value="ECO:0007669"/>
    <property type="project" value="UniProtKB-KW"/>
</dbReference>
<feature type="binding site" evidence="5">
    <location>
        <begin position="103"/>
        <end position="106"/>
    </location>
    <ligand>
        <name>substrate</name>
    </ligand>
</feature>
<evidence type="ECO:0000313" key="7">
    <source>
        <dbReference type="Proteomes" id="UP000215405"/>
    </source>
</evidence>
<evidence type="ECO:0000256" key="4">
    <source>
        <dbReference type="ARBA" id="ARBA00030169"/>
    </source>
</evidence>
<organism evidence="6 7">
    <name type="scientific">Notoacmeibacter marinus</name>
    <dbReference type="NCBI Taxonomy" id="1876515"/>
    <lineage>
        <taxon>Bacteria</taxon>
        <taxon>Pseudomonadati</taxon>
        <taxon>Pseudomonadota</taxon>
        <taxon>Alphaproteobacteria</taxon>
        <taxon>Hyphomicrobiales</taxon>
        <taxon>Notoacmeibacteraceae</taxon>
        <taxon>Notoacmeibacter</taxon>
    </lineage>
</organism>
<dbReference type="SUPFAM" id="SSF89562">
    <property type="entry name" value="RraA-like"/>
    <property type="match status" value="1"/>
</dbReference>
<dbReference type="PANTHER" id="PTHR33254">
    <property type="entry name" value="4-HYDROXY-4-METHYL-2-OXOGLUTARATE ALDOLASE 3-RELATED"/>
    <property type="match status" value="1"/>
</dbReference>
<feature type="binding site" evidence="5">
    <location>
        <position position="125"/>
    </location>
    <ligand>
        <name>substrate</name>
    </ligand>
</feature>
<dbReference type="Proteomes" id="UP000215405">
    <property type="component" value="Unassembled WGS sequence"/>
</dbReference>
<evidence type="ECO:0000256" key="5">
    <source>
        <dbReference type="PIRSR" id="PIRSR605493-1"/>
    </source>
</evidence>
<dbReference type="PANTHER" id="PTHR33254:SF4">
    <property type="entry name" value="4-HYDROXY-4-METHYL-2-OXOGLUTARATE ALDOLASE 3-RELATED"/>
    <property type="match status" value="1"/>
</dbReference>
<evidence type="ECO:0000313" key="6">
    <source>
        <dbReference type="EMBL" id="OXT02784.1"/>
    </source>
</evidence>
<keyword evidence="5" id="KW-0479">Metal-binding</keyword>
<evidence type="ECO:0000256" key="2">
    <source>
        <dbReference type="ARBA" id="ARBA00016549"/>
    </source>
</evidence>
<reference evidence="7" key="1">
    <citation type="journal article" date="2017" name="Int. J. Syst. Evol. Microbiol.">
        <title>Notoacmeibacter marinus gen. nov., sp. nov., isolated from the gut of a limpet and proposal of Notoacmeibacteraceae fam. nov. in the order Rhizobiales of the class Alphaproteobacteria.</title>
        <authorList>
            <person name="Huang Z."/>
            <person name="Guo F."/>
            <person name="Lai Q."/>
        </authorList>
    </citation>
    <scope>NUCLEOTIDE SEQUENCE [LARGE SCALE GENOMIC DNA]</scope>
    <source>
        <strain evidence="7">XMTR2A4</strain>
    </source>
</reference>
<proteinExistence type="predicted"/>
<dbReference type="InterPro" id="IPR005493">
    <property type="entry name" value="RraA/RraA-like"/>
</dbReference>
<gene>
    <name evidence="6" type="ORF">B7H23_07930</name>
</gene>
<protein>
    <recommendedName>
        <fullName evidence="2">Putative 4-hydroxy-4-methyl-2-oxoglutarate aldolase</fullName>
    </recommendedName>
    <alternativeName>
        <fullName evidence="3">Regulator of ribonuclease activity homolog</fullName>
    </alternativeName>
    <alternativeName>
        <fullName evidence="4">RraA-like protein</fullName>
    </alternativeName>
</protein>
<dbReference type="CDD" id="cd16841">
    <property type="entry name" value="RraA_family"/>
    <property type="match status" value="1"/>
</dbReference>
<sequence>MPEACNELRVFNDFERNPELLTKFDKVLEAYSAAAIFADVQYRTGVMDSAIKPAFRSKVTGQAVTVQLSKGDLVDPLKALEMGQPGDVIVVDAGGDLNTSVCGGLMGGLAKNRGIRGMIVDGAGRDTDELEDINWPIWTRAITPRGTHTMFSGRKEELSINVPIACGGVVVNPGDFIVADLMGVVVVPLGIAEEVVKLAQEQADREVATREWVAKGKTVEDLLNEFGRI</sequence>
<comment type="cofactor">
    <cofactor evidence="1">
        <name>a divalent metal cation</name>
        <dbReference type="ChEBI" id="CHEBI:60240"/>
    </cofactor>
</comment>
<dbReference type="Gene3D" id="3.50.30.40">
    <property type="entry name" value="Ribonuclease E inhibitor RraA/RraA-like"/>
    <property type="match status" value="1"/>
</dbReference>
<keyword evidence="7" id="KW-1185">Reference proteome</keyword>
<dbReference type="InterPro" id="IPR036704">
    <property type="entry name" value="RraA/RraA-like_sf"/>
</dbReference>
<dbReference type="RefSeq" id="WP_094076735.1">
    <property type="nucleotide sequence ID" value="NZ_NBYO01000001.1"/>
</dbReference>
<dbReference type="EMBL" id="NBYO01000001">
    <property type="protein sequence ID" value="OXT02784.1"/>
    <property type="molecule type" value="Genomic_DNA"/>
</dbReference>